<dbReference type="EMBL" id="CAVNYO010000109">
    <property type="protein sequence ID" value="CAK5266376.1"/>
    <property type="molecule type" value="Genomic_DNA"/>
</dbReference>
<keyword evidence="6" id="KW-0812">Transmembrane</keyword>
<dbReference type="Gene3D" id="1.10.630.10">
    <property type="entry name" value="Cytochrome P450"/>
    <property type="match status" value="1"/>
</dbReference>
<evidence type="ECO:0000256" key="8">
    <source>
        <dbReference type="ARBA" id="ARBA00022989"/>
    </source>
</evidence>
<feature type="binding site" description="axial binding residue" evidence="13">
    <location>
        <position position="472"/>
    </location>
    <ligand>
        <name>heme</name>
        <dbReference type="ChEBI" id="CHEBI:30413"/>
    </ligand>
    <ligandPart>
        <name>Fe</name>
        <dbReference type="ChEBI" id="CHEBI:18248"/>
    </ligandPart>
</feature>
<keyword evidence="8" id="KW-1133">Transmembrane helix</keyword>
<evidence type="ECO:0000256" key="10">
    <source>
        <dbReference type="ARBA" id="ARBA00023004"/>
    </source>
</evidence>
<organism evidence="14 15">
    <name type="scientific">Mycena citricolor</name>
    <dbReference type="NCBI Taxonomy" id="2018698"/>
    <lineage>
        <taxon>Eukaryota</taxon>
        <taxon>Fungi</taxon>
        <taxon>Dikarya</taxon>
        <taxon>Basidiomycota</taxon>
        <taxon>Agaricomycotina</taxon>
        <taxon>Agaricomycetes</taxon>
        <taxon>Agaricomycetidae</taxon>
        <taxon>Agaricales</taxon>
        <taxon>Marasmiineae</taxon>
        <taxon>Mycenaceae</taxon>
        <taxon>Mycena</taxon>
    </lineage>
</organism>
<keyword evidence="10 13" id="KW-0408">Iron</keyword>
<keyword evidence="12" id="KW-0472">Membrane</keyword>
<evidence type="ECO:0000256" key="2">
    <source>
        <dbReference type="ARBA" id="ARBA00004370"/>
    </source>
</evidence>
<dbReference type="PANTHER" id="PTHR24305">
    <property type="entry name" value="CYTOCHROME P450"/>
    <property type="match status" value="1"/>
</dbReference>
<dbReference type="InterPro" id="IPR002401">
    <property type="entry name" value="Cyt_P450_E_grp-I"/>
</dbReference>
<reference evidence="14" key="1">
    <citation type="submission" date="2023-11" db="EMBL/GenBank/DDBJ databases">
        <authorList>
            <person name="De Vega J J."/>
            <person name="De Vega J J."/>
        </authorList>
    </citation>
    <scope>NUCLEOTIDE SEQUENCE</scope>
</reference>
<dbReference type="PRINTS" id="PR00385">
    <property type="entry name" value="P450"/>
</dbReference>
<evidence type="ECO:0008006" key="16">
    <source>
        <dbReference type="Google" id="ProtNLM"/>
    </source>
</evidence>
<evidence type="ECO:0000256" key="9">
    <source>
        <dbReference type="ARBA" id="ARBA00023002"/>
    </source>
</evidence>
<evidence type="ECO:0000313" key="14">
    <source>
        <dbReference type="EMBL" id="CAK5266376.1"/>
    </source>
</evidence>
<dbReference type="InterPro" id="IPR036396">
    <property type="entry name" value="Cyt_P450_sf"/>
</dbReference>
<dbReference type="GO" id="GO:0016020">
    <property type="term" value="C:membrane"/>
    <property type="evidence" value="ECO:0007669"/>
    <property type="project" value="UniProtKB-SubCell"/>
</dbReference>
<sequence length="537" mass="59439">MIYTVASTTFCVVLSYLVFHLAQRLYRTWTSPLKFIDGPPSSNFILGHSTVTSDVPEIGDQWREQYGATFMARGMFGANDLHTKDVKAVAHILGNSSLYPKSSDSLISLSRVFGEGVLTVDMDPHRRQRKILHPAFGLQQIGPMNEVFLEKAIVLRDLLAEDVEKAGGTATIDISEMFRRATLDIMGQTGFGYDFNSLESGGKNEGDLGKAFHLLSHVPNANFHRAMQLAQVTIPVLKFFPLPGWRNTQFAKKVLHAVGTDLLRKSKDEARALGEKELGSGRDLLSVLVKANMSAEIPDSQRLSDDEVIAQIPTFLLAGHDTSSVALGWTVHALSQHPAVQDKLRRELLSLQTETPTMDELNTLTFFETVLKEVLRLYSPVVFVHREAHQDDVLSLSKPYVDRWGISHEALPISKGQLITIPILAINTNKEIWGEDALEFKPERWDKLPEAVQSIPGVWGHQLTFLTGVHSCIGFQFSIVEQKAILFSLLRAFEFLPGAHPVHPVISAQLQRPASFVSNGKGGLVSMGGLSVVLKSF</sequence>
<keyword evidence="9" id="KW-0560">Oxidoreductase</keyword>
<dbReference type="InterPro" id="IPR001128">
    <property type="entry name" value="Cyt_P450"/>
</dbReference>
<comment type="caution">
    <text evidence="14">The sequence shown here is derived from an EMBL/GenBank/DDBJ whole genome shotgun (WGS) entry which is preliminary data.</text>
</comment>
<protein>
    <recommendedName>
        <fullName evidence="16">Cytochrome P450</fullName>
    </recommendedName>
</protein>
<dbReference type="GO" id="GO:0004497">
    <property type="term" value="F:monooxygenase activity"/>
    <property type="evidence" value="ECO:0007669"/>
    <property type="project" value="UniProtKB-KW"/>
</dbReference>
<dbReference type="InterPro" id="IPR050121">
    <property type="entry name" value="Cytochrome_P450_monoxygenase"/>
</dbReference>
<keyword evidence="15" id="KW-1185">Reference proteome</keyword>
<dbReference type="AlphaFoldDB" id="A0AAD2GZE4"/>
<gene>
    <name evidence="14" type="ORF">MYCIT1_LOCUS8071</name>
</gene>
<comment type="cofactor">
    <cofactor evidence="1 13">
        <name>heme</name>
        <dbReference type="ChEBI" id="CHEBI:30413"/>
    </cofactor>
</comment>
<keyword evidence="7 13" id="KW-0479">Metal-binding</keyword>
<proteinExistence type="inferred from homology"/>
<dbReference type="GO" id="GO:0016705">
    <property type="term" value="F:oxidoreductase activity, acting on paired donors, with incorporation or reduction of molecular oxygen"/>
    <property type="evidence" value="ECO:0007669"/>
    <property type="project" value="InterPro"/>
</dbReference>
<evidence type="ECO:0000256" key="5">
    <source>
        <dbReference type="ARBA" id="ARBA00022617"/>
    </source>
</evidence>
<dbReference type="GO" id="GO:0020037">
    <property type="term" value="F:heme binding"/>
    <property type="evidence" value="ECO:0007669"/>
    <property type="project" value="InterPro"/>
</dbReference>
<dbReference type="Proteomes" id="UP001295794">
    <property type="component" value="Unassembled WGS sequence"/>
</dbReference>
<evidence type="ECO:0000256" key="11">
    <source>
        <dbReference type="ARBA" id="ARBA00023033"/>
    </source>
</evidence>
<dbReference type="Pfam" id="PF00067">
    <property type="entry name" value="p450"/>
    <property type="match status" value="1"/>
</dbReference>
<dbReference type="SUPFAM" id="SSF48264">
    <property type="entry name" value="Cytochrome P450"/>
    <property type="match status" value="1"/>
</dbReference>
<dbReference type="GO" id="GO:0005506">
    <property type="term" value="F:iron ion binding"/>
    <property type="evidence" value="ECO:0007669"/>
    <property type="project" value="InterPro"/>
</dbReference>
<comment type="similarity">
    <text evidence="4">Belongs to the cytochrome P450 family.</text>
</comment>
<evidence type="ECO:0000256" key="1">
    <source>
        <dbReference type="ARBA" id="ARBA00001971"/>
    </source>
</evidence>
<evidence type="ECO:0000256" key="3">
    <source>
        <dbReference type="ARBA" id="ARBA00004721"/>
    </source>
</evidence>
<evidence type="ECO:0000256" key="4">
    <source>
        <dbReference type="ARBA" id="ARBA00010617"/>
    </source>
</evidence>
<evidence type="ECO:0000256" key="7">
    <source>
        <dbReference type="ARBA" id="ARBA00022723"/>
    </source>
</evidence>
<keyword evidence="5 13" id="KW-0349">Heme</keyword>
<dbReference type="PRINTS" id="PR00463">
    <property type="entry name" value="EP450I"/>
</dbReference>
<dbReference type="PANTHER" id="PTHR24305:SF166">
    <property type="entry name" value="CYTOCHROME P450 12A4, MITOCHONDRIAL-RELATED"/>
    <property type="match status" value="1"/>
</dbReference>
<keyword evidence="11" id="KW-0503">Monooxygenase</keyword>
<accession>A0AAD2GZE4</accession>
<name>A0AAD2GZE4_9AGAR</name>
<evidence type="ECO:0000256" key="12">
    <source>
        <dbReference type="ARBA" id="ARBA00023136"/>
    </source>
</evidence>
<comment type="pathway">
    <text evidence="3">Secondary metabolite biosynthesis; terpenoid biosynthesis.</text>
</comment>
<comment type="subcellular location">
    <subcellularLocation>
        <location evidence="2">Membrane</location>
    </subcellularLocation>
</comment>
<evidence type="ECO:0000313" key="15">
    <source>
        <dbReference type="Proteomes" id="UP001295794"/>
    </source>
</evidence>
<evidence type="ECO:0000256" key="6">
    <source>
        <dbReference type="ARBA" id="ARBA00022692"/>
    </source>
</evidence>
<evidence type="ECO:0000256" key="13">
    <source>
        <dbReference type="PIRSR" id="PIRSR602401-1"/>
    </source>
</evidence>